<evidence type="ECO:0000313" key="1">
    <source>
        <dbReference type="EMBL" id="KOF94053.1"/>
    </source>
</evidence>
<dbReference type="AlphaFoldDB" id="A0A0L8HXU4"/>
<protein>
    <submittedName>
        <fullName evidence="1">Uncharacterized protein</fullName>
    </submittedName>
</protein>
<accession>A0A0L8HXU4</accession>
<gene>
    <name evidence="1" type="ORF">OCBIM_22002825mg</name>
</gene>
<proteinExistence type="predicted"/>
<organism evidence="1">
    <name type="scientific">Octopus bimaculoides</name>
    <name type="common">California two-spotted octopus</name>
    <dbReference type="NCBI Taxonomy" id="37653"/>
    <lineage>
        <taxon>Eukaryota</taxon>
        <taxon>Metazoa</taxon>
        <taxon>Spiralia</taxon>
        <taxon>Lophotrochozoa</taxon>
        <taxon>Mollusca</taxon>
        <taxon>Cephalopoda</taxon>
        <taxon>Coleoidea</taxon>
        <taxon>Octopodiformes</taxon>
        <taxon>Octopoda</taxon>
        <taxon>Incirrata</taxon>
        <taxon>Octopodidae</taxon>
        <taxon>Octopus</taxon>
    </lineage>
</organism>
<reference evidence="1" key="1">
    <citation type="submission" date="2015-07" db="EMBL/GenBank/DDBJ databases">
        <title>MeaNS - Measles Nucleotide Surveillance Program.</title>
        <authorList>
            <person name="Tran T."/>
            <person name="Druce J."/>
        </authorList>
    </citation>
    <scope>NUCLEOTIDE SEQUENCE</scope>
    <source>
        <strain evidence="1">UCB-OBI-ISO-001</strain>
        <tissue evidence="1">Gonad</tissue>
    </source>
</reference>
<dbReference type="EMBL" id="KQ417040">
    <property type="protein sequence ID" value="KOF94053.1"/>
    <property type="molecule type" value="Genomic_DNA"/>
</dbReference>
<name>A0A0L8HXU4_OCTBM</name>
<sequence length="63" mass="7353">MCGTGSLYMDATLVPGSYWELMPYGLYRKMTHRWTLHERVVLSIRCCSGYDACLVERRYVTVL</sequence>